<name>A0A3N3E3H5_9VIBR</name>
<keyword evidence="1" id="KW-0472">Membrane</keyword>
<dbReference type="SUPFAM" id="SSF54523">
    <property type="entry name" value="Pili subunits"/>
    <property type="match status" value="1"/>
</dbReference>
<keyword evidence="1" id="KW-0812">Transmembrane</keyword>
<dbReference type="PROSITE" id="PS00409">
    <property type="entry name" value="PROKAR_NTER_METHYL"/>
    <property type="match status" value="1"/>
</dbReference>
<evidence type="ECO:0000256" key="1">
    <source>
        <dbReference type="SAM" id="Phobius"/>
    </source>
</evidence>
<proteinExistence type="predicted"/>
<dbReference type="InterPro" id="IPR045584">
    <property type="entry name" value="Pilin-like"/>
</dbReference>
<comment type="caution">
    <text evidence="3">The sequence shown here is derived from an EMBL/GenBank/DDBJ whole genome shotgun (WGS) entry which is preliminary data.</text>
</comment>
<dbReference type="Gene3D" id="3.30.700.10">
    <property type="entry name" value="Glycoprotein, Type 4 Pilin"/>
    <property type="match status" value="1"/>
</dbReference>
<dbReference type="EMBL" id="RKIK01000010">
    <property type="protein sequence ID" value="ROV61291.1"/>
    <property type="molecule type" value="Genomic_DNA"/>
</dbReference>
<reference evidence="3 4" key="1">
    <citation type="submission" date="2018-11" db="EMBL/GenBank/DDBJ databases">
        <title>Vibrio ponticus strain CAIM 1751 pathogenic for the snapper Lutjanus guttatus.</title>
        <authorList>
            <person name="Soto-Rodriguez S."/>
            <person name="Lozano-Olvera R."/>
            <person name="Gomez-Gil B."/>
        </authorList>
    </citation>
    <scope>NUCLEOTIDE SEQUENCE [LARGE SCALE GENOMIC DNA]</scope>
    <source>
        <strain evidence="3 4">CAIM 1751</strain>
    </source>
</reference>
<evidence type="ECO:0000313" key="2">
    <source>
        <dbReference type="EMBL" id="ROV61111.1"/>
    </source>
</evidence>
<feature type="transmembrane region" description="Helical" evidence="1">
    <location>
        <begin position="7"/>
        <end position="28"/>
    </location>
</feature>
<dbReference type="RefSeq" id="WP_123781116.1">
    <property type="nucleotide sequence ID" value="NZ_RKIK01000010.1"/>
</dbReference>
<dbReference type="NCBIfam" id="TIGR02532">
    <property type="entry name" value="IV_pilin_GFxxxE"/>
    <property type="match status" value="1"/>
</dbReference>
<accession>A0A3N3E3H5</accession>
<organism evidence="3 4">
    <name type="scientific">Vibrio ponticus</name>
    <dbReference type="NCBI Taxonomy" id="265668"/>
    <lineage>
        <taxon>Bacteria</taxon>
        <taxon>Pseudomonadati</taxon>
        <taxon>Pseudomonadota</taxon>
        <taxon>Gammaproteobacteria</taxon>
        <taxon>Vibrionales</taxon>
        <taxon>Vibrionaceae</taxon>
        <taxon>Vibrio</taxon>
    </lineage>
</organism>
<gene>
    <name evidence="3" type="ORF">EGH82_05565</name>
    <name evidence="2" type="ORF">EGH82_06455</name>
</gene>
<protein>
    <submittedName>
        <fullName evidence="3">Type II secretion system protein</fullName>
    </submittedName>
</protein>
<sequence length="166" mass="18374">MYKKATGFTLIELIVVIVVLGILAITALPRMVNLQTDARLAALQGLKAGMQSAADMVHPIAIREGFGSVSRAEMTIEGDKIKLAYGYPAAIAKENWANLIQTTFVDGEHDANIPSEWYFHNPGGNEDGWIRFMPKSRKSSSEKCYFTYFEASDTEPPRFEFTTSGC</sequence>
<evidence type="ECO:0000313" key="4">
    <source>
        <dbReference type="Proteomes" id="UP000278792"/>
    </source>
</evidence>
<keyword evidence="1" id="KW-1133">Transmembrane helix</keyword>
<evidence type="ECO:0000313" key="3">
    <source>
        <dbReference type="EMBL" id="ROV61291.1"/>
    </source>
</evidence>
<dbReference type="EMBL" id="RKIK01000012">
    <property type="protein sequence ID" value="ROV61111.1"/>
    <property type="molecule type" value="Genomic_DNA"/>
</dbReference>
<dbReference type="AlphaFoldDB" id="A0A3N3E3H5"/>
<dbReference type="Pfam" id="PF07963">
    <property type="entry name" value="N_methyl"/>
    <property type="match status" value="1"/>
</dbReference>
<dbReference type="InterPro" id="IPR012902">
    <property type="entry name" value="N_methyl_site"/>
</dbReference>
<dbReference type="Proteomes" id="UP000278792">
    <property type="component" value="Unassembled WGS sequence"/>
</dbReference>